<reference evidence="3 4" key="1">
    <citation type="submission" date="2020-08" db="EMBL/GenBank/DDBJ databases">
        <title>Sequencing the genomes of 1000 actinobacteria strains.</title>
        <authorList>
            <person name="Klenk H.-P."/>
        </authorList>
    </citation>
    <scope>NUCLEOTIDE SEQUENCE [LARGE SCALE GENOMIC DNA]</scope>
    <source>
        <strain evidence="3 4">DSM 45486</strain>
    </source>
</reference>
<dbReference type="SUPFAM" id="SSF50242">
    <property type="entry name" value="TIMP-like"/>
    <property type="match status" value="1"/>
</dbReference>
<comment type="caution">
    <text evidence="3">The sequence shown here is derived from an EMBL/GenBank/DDBJ whole genome shotgun (WGS) entry which is preliminary data.</text>
</comment>
<sequence>MMVAGLLTAAFAGSASACSCYPGSGQGEAAAYMRADHVFVGVVLSETLEVDNRYRYRVASGVEYKGDVPRKVDILTPSSGAACGIRLTVGTEYLIFAHGDSGDRAVESYYCSGTRLASSGPPITDPAQTTTTTPTTPCATATP</sequence>
<feature type="signal peptide" evidence="2">
    <location>
        <begin position="1"/>
        <end position="17"/>
    </location>
</feature>
<evidence type="ECO:0000256" key="2">
    <source>
        <dbReference type="SAM" id="SignalP"/>
    </source>
</evidence>
<accession>A0A7W9HL41</accession>
<evidence type="ECO:0000313" key="4">
    <source>
        <dbReference type="Proteomes" id="UP000552097"/>
    </source>
</evidence>
<dbReference type="AlphaFoldDB" id="A0A7W9HL41"/>
<gene>
    <name evidence="3" type="ORF">F4560_003701</name>
</gene>
<evidence type="ECO:0008006" key="5">
    <source>
        <dbReference type="Google" id="ProtNLM"/>
    </source>
</evidence>
<evidence type="ECO:0000313" key="3">
    <source>
        <dbReference type="EMBL" id="MBB5803933.1"/>
    </source>
</evidence>
<protein>
    <recommendedName>
        <fullName evidence="5">Tissue inhibitor of metalloproteinase</fullName>
    </recommendedName>
</protein>
<evidence type="ECO:0000256" key="1">
    <source>
        <dbReference type="SAM" id="MobiDB-lite"/>
    </source>
</evidence>
<dbReference type="Proteomes" id="UP000552097">
    <property type="component" value="Unassembled WGS sequence"/>
</dbReference>
<dbReference type="EMBL" id="JACHMO010000001">
    <property type="protein sequence ID" value="MBB5803933.1"/>
    <property type="molecule type" value="Genomic_DNA"/>
</dbReference>
<name>A0A7W9HL41_9PSEU</name>
<feature type="region of interest" description="Disordered" evidence="1">
    <location>
        <begin position="120"/>
        <end position="143"/>
    </location>
</feature>
<feature type="compositionally biased region" description="Low complexity" evidence="1">
    <location>
        <begin position="121"/>
        <end position="143"/>
    </location>
</feature>
<proteinExistence type="predicted"/>
<organism evidence="3 4">
    <name type="scientific">Saccharothrix ecbatanensis</name>
    <dbReference type="NCBI Taxonomy" id="1105145"/>
    <lineage>
        <taxon>Bacteria</taxon>
        <taxon>Bacillati</taxon>
        <taxon>Actinomycetota</taxon>
        <taxon>Actinomycetes</taxon>
        <taxon>Pseudonocardiales</taxon>
        <taxon>Pseudonocardiaceae</taxon>
        <taxon>Saccharothrix</taxon>
    </lineage>
</organism>
<dbReference type="InterPro" id="IPR008993">
    <property type="entry name" value="TIMP-like_OB-fold"/>
</dbReference>
<keyword evidence="4" id="KW-1185">Reference proteome</keyword>
<feature type="chain" id="PRO_5031390106" description="Tissue inhibitor of metalloproteinase" evidence="2">
    <location>
        <begin position="18"/>
        <end position="143"/>
    </location>
</feature>
<keyword evidence="2" id="KW-0732">Signal</keyword>
<dbReference type="Gene3D" id="2.40.50.120">
    <property type="match status" value="1"/>
</dbReference>